<dbReference type="NCBIfam" id="NF000658">
    <property type="entry name" value="PRK00029.1"/>
    <property type="match status" value="1"/>
</dbReference>
<comment type="similarity">
    <text evidence="1 8">Belongs to the SELO family.</text>
</comment>
<comment type="catalytic activity">
    <reaction evidence="8">
        <text>L-tyrosyl-[protein] + ATP = O-(5'-adenylyl)-L-tyrosyl-[protein] + diphosphate</text>
        <dbReference type="Rhea" id="RHEA:54288"/>
        <dbReference type="Rhea" id="RHEA-COMP:10136"/>
        <dbReference type="Rhea" id="RHEA-COMP:13846"/>
        <dbReference type="ChEBI" id="CHEBI:30616"/>
        <dbReference type="ChEBI" id="CHEBI:33019"/>
        <dbReference type="ChEBI" id="CHEBI:46858"/>
        <dbReference type="ChEBI" id="CHEBI:83624"/>
        <dbReference type="EC" id="2.7.7.108"/>
    </reaction>
</comment>
<dbReference type="HAMAP" id="MF_00692">
    <property type="entry name" value="SelO"/>
    <property type="match status" value="1"/>
</dbReference>
<dbReference type="EMBL" id="CP011494">
    <property type="protein sequence ID" value="AKO52542.1"/>
    <property type="molecule type" value="Genomic_DNA"/>
</dbReference>
<dbReference type="Pfam" id="PF02696">
    <property type="entry name" value="SelO"/>
    <property type="match status" value="1"/>
</dbReference>
<name>A0A0H4IBV8_9GAMM</name>
<dbReference type="KEGG" id="mpq:ABA45_09060"/>
<feature type="active site" description="Proton acceptor" evidence="8">
    <location>
        <position position="268"/>
    </location>
</feature>
<dbReference type="PATRIC" id="fig|330734.3.peg.1905"/>
<evidence type="ECO:0000256" key="5">
    <source>
        <dbReference type="ARBA" id="ARBA00022741"/>
    </source>
</evidence>
<dbReference type="EC" id="2.7.7.-" evidence="8"/>
<dbReference type="RefSeq" id="WP_048385499.1">
    <property type="nucleotide sequence ID" value="NZ_CP011494.1"/>
</dbReference>
<feature type="binding site" evidence="8">
    <location>
        <position position="278"/>
    </location>
    <ligand>
        <name>Mg(2+)</name>
        <dbReference type="ChEBI" id="CHEBI:18420"/>
    </ligand>
</feature>
<comment type="function">
    <text evidence="8">Nucleotidyltransferase involved in the post-translational modification of proteins. It can catalyze the addition of adenosine monophosphate (AMP) or uridine monophosphate (UMP) to a protein, resulting in modifications known as AMPylation and UMPylation.</text>
</comment>
<dbReference type="GO" id="GO:0005524">
    <property type="term" value="F:ATP binding"/>
    <property type="evidence" value="ECO:0007669"/>
    <property type="project" value="UniProtKB-UniRule"/>
</dbReference>
<accession>A0A0H4IBV8</accession>
<evidence type="ECO:0000313" key="9">
    <source>
        <dbReference type="EMBL" id="AKO52542.1"/>
    </source>
</evidence>
<feature type="binding site" evidence="8">
    <location>
        <position position="106"/>
    </location>
    <ligand>
        <name>ATP</name>
        <dbReference type="ChEBI" id="CHEBI:30616"/>
    </ligand>
</feature>
<evidence type="ECO:0000256" key="8">
    <source>
        <dbReference type="HAMAP-Rule" id="MF_00692"/>
    </source>
</evidence>
<sequence length="506" mass="56165">MGALTSHQQESRGPSRMMTGMCFDNSYARLPATFYQHCEPLPVAAPELLVLNKPLAGELGMDDSDLMANSDHLTQLFAGNRLPMNAQPLAMAYAGHQFGQFMPQLGDDRAILLGEVIDGCQQRRDLQLNGAGRTPFAGSGDGRSPLGPAIREYLVSEAMHALGVPTTRALALTTTGEKIYRQGAEAAAVLARVASCHIRVGTFEYFARRQQWQPLRQLADYSIARIAPELMIDPDPYLALLRLMVARQAKLVAHWMSLGFVHGVMNTDNMSLAGETLDYSSCAFLDHYDPDAVFSPIDITGRYAYNSQGFAAQWNLARLAEALLALFDGSESQAVAQTSRAVQEFWPMYEEHLLDLMRARLGLEAVMPEDRQLIQDLRQLLALQKVDYHTFFLSLAEDVEGGGITAGLFGADAGDYLNWYRRWHLRLTLTGRSPCQCAHAMATANPVVIPRNHLVEHAIRRAQEGDFSEFHQLLEAVTRPFEKPANARYLQPPKPEDVLRSTLYGT</sequence>
<comment type="catalytic activity">
    <reaction evidence="8">
        <text>L-histidyl-[protein] + UTP = N(tele)-(5'-uridylyl)-L-histidyl-[protein] + diphosphate</text>
        <dbReference type="Rhea" id="RHEA:83891"/>
        <dbReference type="Rhea" id="RHEA-COMP:9745"/>
        <dbReference type="Rhea" id="RHEA-COMP:20239"/>
        <dbReference type="ChEBI" id="CHEBI:29979"/>
        <dbReference type="ChEBI" id="CHEBI:33019"/>
        <dbReference type="ChEBI" id="CHEBI:46398"/>
        <dbReference type="ChEBI" id="CHEBI:233474"/>
    </reaction>
</comment>
<feature type="binding site" evidence="8">
    <location>
        <position position="142"/>
    </location>
    <ligand>
        <name>ATP</name>
        <dbReference type="ChEBI" id="CHEBI:30616"/>
    </ligand>
</feature>
<evidence type="ECO:0000313" key="10">
    <source>
        <dbReference type="Proteomes" id="UP000036406"/>
    </source>
</evidence>
<keyword evidence="7 8" id="KW-0460">Magnesium</keyword>
<keyword evidence="6 8" id="KW-0067">ATP-binding</keyword>
<keyword evidence="8" id="KW-0464">Manganese</keyword>
<evidence type="ECO:0000256" key="6">
    <source>
        <dbReference type="ARBA" id="ARBA00022840"/>
    </source>
</evidence>
<keyword evidence="3 8" id="KW-0548">Nucleotidyltransferase</keyword>
<dbReference type="GO" id="GO:0070733">
    <property type="term" value="F:AMPylase activity"/>
    <property type="evidence" value="ECO:0007669"/>
    <property type="project" value="UniProtKB-EC"/>
</dbReference>
<feature type="binding site" evidence="8">
    <location>
        <position position="199"/>
    </location>
    <ligand>
        <name>ATP</name>
        <dbReference type="ChEBI" id="CHEBI:30616"/>
    </ligand>
</feature>
<dbReference type="Proteomes" id="UP000036406">
    <property type="component" value="Chromosome"/>
</dbReference>
<keyword evidence="2 8" id="KW-0808">Transferase</keyword>
<dbReference type="GO" id="GO:0000287">
    <property type="term" value="F:magnesium ion binding"/>
    <property type="evidence" value="ECO:0007669"/>
    <property type="project" value="UniProtKB-UniRule"/>
</dbReference>
<dbReference type="PANTHER" id="PTHR32057">
    <property type="entry name" value="PROTEIN ADENYLYLTRANSFERASE SELO, MITOCHONDRIAL"/>
    <property type="match status" value="1"/>
</dbReference>
<comment type="cofactor">
    <cofactor evidence="8">
        <name>Mg(2+)</name>
        <dbReference type="ChEBI" id="CHEBI:18420"/>
    </cofactor>
    <cofactor evidence="8">
        <name>Mn(2+)</name>
        <dbReference type="ChEBI" id="CHEBI:29035"/>
    </cofactor>
</comment>
<keyword evidence="10" id="KW-1185">Reference proteome</keyword>
<reference evidence="9 10" key="1">
    <citation type="submission" date="2015-05" db="EMBL/GenBank/DDBJ databases">
        <title>Complete genome of Marinobacter psychrophilus strain 20041T isolated from sea-ice of the Canadian Basin.</title>
        <authorList>
            <person name="Song L."/>
            <person name="Ren L."/>
            <person name="Yu Y."/>
            <person name="Wang X."/>
        </authorList>
    </citation>
    <scope>NUCLEOTIDE SEQUENCE [LARGE SCALE GENOMIC DNA]</scope>
    <source>
        <strain evidence="9 10">20041</strain>
    </source>
</reference>
<evidence type="ECO:0000256" key="7">
    <source>
        <dbReference type="ARBA" id="ARBA00022842"/>
    </source>
</evidence>
<comment type="caution">
    <text evidence="8">Lacks conserved residue(s) required for the propagation of feature annotation.</text>
</comment>
<dbReference type="STRING" id="330734.ABA45_09060"/>
<comment type="catalytic activity">
    <reaction evidence="8">
        <text>L-tyrosyl-[protein] + UTP = O-(5'-uridylyl)-L-tyrosyl-[protein] + diphosphate</text>
        <dbReference type="Rhea" id="RHEA:83887"/>
        <dbReference type="Rhea" id="RHEA-COMP:10136"/>
        <dbReference type="Rhea" id="RHEA-COMP:20238"/>
        <dbReference type="ChEBI" id="CHEBI:33019"/>
        <dbReference type="ChEBI" id="CHEBI:46398"/>
        <dbReference type="ChEBI" id="CHEBI:46858"/>
        <dbReference type="ChEBI" id="CHEBI:90602"/>
    </reaction>
</comment>
<keyword evidence="5 8" id="KW-0547">Nucleotide-binding</keyword>
<evidence type="ECO:0000256" key="4">
    <source>
        <dbReference type="ARBA" id="ARBA00022723"/>
    </source>
</evidence>
<evidence type="ECO:0000256" key="3">
    <source>
        <dbReference type="ARBA" id="ARBA00022695"/>
    </source>
</evidence>
<feature type="binding site" evidence="8">
    <location>
        <position position="192"/>
    </location>
    <ligand>
        <name>ATP</name>
        <dbReference type="ChEBI" id="CHEBI:30616"/>
    </ligand>
</feature>
<dbReference type="InterPro" id="IPR003846">
    <property type="entry name" value="SelO"/>
</dbReference>
<dbReference type="GO" id="GO:0030145">
    <property type="term" value="F:manganese ion binding"/>
    <property type="evidence" value="ECO:0007669"/>
    <property type="project" value="UniProtKB-UniRule"/>
</dbReference>
<organism evidence="9 10">
    <name type="scientific">Marinobacter psychrophilus</name>
    <dbReference type="NCBI Taxonomy" id="330734"/>
    <lineage>
        <taxon>Bacteria</taxon>
        <taxon>Pseudomonadati</taxon>
        <taxon>Pseudomonadota</taxon>
        <taxon>Gammaproteobacteria</taxon>
        <taxon>Pseudomonadales</taxon>
        <taxon>Marinobacteraceae</taxon>
        <taxon>Marinobacter</taxon>
    </lineage>
</organism>
<dbReference type="AlphaFoldDB" id="A0A0H4IBV8"/>
<comment type="catalytic activity">
    <reaction evidence="8">
        <text>L-threonyl-[protein] + ATP = 3-O-(5'-adenylyl)-L-threonyl-[protein] + diphosphate</text>
        <dbReference type="Rhea" id="RHEA:54292"/>
        <dbReference type="Rhea" id="RHEA-COMP:11060"/>
        <dbReference type="Rhea" id="RHEA-COMP:13847"/>
        <dbReference type="ChEBI" id="CHEBI:30013"/>
        <dbReference type="ChEBI" id="CHEBI:30616"/>
        <dbReference type="ChEBI" id="CHEBI:33019"/>
        <dbReference type="ChEBI" id="CHEBI:138113"/>
        <dbReference type="EC" id="2.7.7.108"/>
    </reaction>
</comment>
<proteinExistence type="inferred from homology"/>
<keyword evidence="4 8" id="KW-0479">Metal-binding</keyword>
<evidence type="ECO:0000256" key="1">
    <source>
        <dbReference type="ARBA" id="ARBA00009747"/>
    </source>
</evidence>
<feature type="binding site" evidence="8">
    <location>
        <position position="278"/>
    </location>
    <ligand>
        <name>ATP</name>
        <dbReference type="ChEBI" id="CHEBI:30616"/>
    </ligand>
</feature>
<feature type="binding site" evidence="8">
    <location>
        <position position="141"/>
    </location>
    <ligand>
        <name>ATP</name>
        <dbReference type="ChEBI" id="CHEBI:30616"/>
    </ligand>
</feature>
<feature type="binding site" evidence="8">
    <location>
        <position position="109"/>
    </location>
    <ligand>
        <name>ATP</name>
        <dbReference type="ChEBI" id="CHEBI:30616"/>
    </ligand>
</feature>
<feature type="binding site" evidence="8">
    <location>
        <position position="269"/>
    </location>
    <ligand>
        <name>Mg(2+)</name>
        <dbReference type="ChEBI" id="CHEBI:18420"/>
    </ligand>
</feature>
<gene>
    <name evidence="8" type="primary">ydiU</name>
    <name evidence="8" type="synonym">selO</name>
    <name evidence="9" type="ORF">ABA45_09060</name>
</gene>
<evidence type="ECO:0000256" key="2">
    <source>
        <dbReference type="ARBA" id="ARBA00022679"/>
    </source>
</evidence>
<comment type="catalytic activity">
    <reaction evidence="8">
        <text>L-seryl-[protein] + ATP = 3-O-(5'-adenylyl)-L-seryl-[protein] + diphosphate</text>
        <dbReference type="Rhea" id="RHEA:58120"/>
        <dbReference type="Rhea" id="RHEA-COMP:9863"/>
        <dbReference type="Rhea" id="RHEA-COMP:15073"/>
        <dbReference type="ChEBI" id="CHEBI:29999"/>
        <dbReference type="ChEBI" id="CHEBI:30616"/>
        <dbReference type="ChEBI" id="CHEBI:33019"/>
        <dbReference type="ChEBI" id="CHEBI:142516"/>
        <dbReference type="EC" id="2.7.7.108"/>
    </reaction>
</comment>
<dbReference type="PANTHER" id="PTHR32057:SF14">
    <property type="entry name" value="PROTEIN ADENYLYLTRANSFERASE SELO, MITOCHONDRIAL"/>
    <property type="match status" value="1"/>
</dbReference>
<comment type="catalytic activity">
    <reaction evidence="8">
        <text>L-seryl-[protein] + UTP = O-(5'-uridylyl)-L-seryl-[protein] + diphosphate</text>
        <dbReference type="Rhea" id="RHEA:64604"/>
        <dbReference type="Rhea" id="RHEA-COMP:9863"/>
        <dbReference type="Rhea" id="RHEA-COMP:16635"/>
        <dbReference type="ChEBI" id="CHEBI:29999"/>
        <dbReference type="ChEBI" id="CHEBI:33019"/>
        <dbReference type="ChEBI" id="CHEBI:46398"/>
        <dbReference type="ChEBI" id="CHEBI:156051"/>
    </reaction>
</comment>
<protein>
    <recommendedName>
        <fullName evidence="8">Protein nucleotidyltransferase YdiU</fullName>
        <ecNumber evidence="8">2.7.7.-</ecNumber>
    </recommendedName>
    <alternativeName>
        <fullName evidence="8">Protein adenylyltransferase YdiU</fullName>
        <ecNumber evidence="8">2.7.7.108</ecNumber>
    </alternativeName>
    <alternativeName>
        <fullName evidence="8">Protein uridylyltransferase YdiU</fullName>
        <ecNumber evidence="8">2.7.7.-</ecNumber>
    </alternativeName>
</protein>
<dbReference type="EC" id="2.7.7.108" evidence="8"/>